<reference evidence="2 3" key="1">
    <citation type="submission" date="2024-01" db="EMBL/GenBank/DDBJ databases">
        <title>Maribacter spp. originated from different algae showed divergent polysaccharides utilization ability.</title>
        <authorList>
            <person name="Wang H."/>
            <person name="Wu Y."/>
        </authorList>
    </citation>
    <scope>NUCLEOTIDE SEQUENCE [LARGE SCALE GENOMIC DNA]</scope>
    <source>
        <strain evidence="2 3">KPT27_14</strain>
    </source>
</reference>
<evidence type="ECO:0000259" key="1">
    <source>
        <dbReference type="Pfam" id="PF03633"/>
    </source>
</evidence>
<sequence length="61" mass="6845">MYCPHCLAGTYSFKVNFRNRIIKVKVASNELTFELNGDNGISILVQGEAYELLPNTPLKVN</sequence>
<name>A0ABU7IFN9_9FLAO</name>
<evidence type="ECO:0000313" key="2">
    <source>
        <dbReference type="EMBL" id="MEE1971745.1"/>
    </source>
</evidence>
<gene>
    <name evidence="2" type="ORF">V1H85_04765</name>
</gene>
<organism evidence="2 3">
    <name type="scientific">Maribacter flavus</name>
    <dbReference type="NCBI Taxonomy" id="1658664"/>
    <lineage>
        <taxon>Bacteria</taxon>
        <taxon>Pseudomonadati</taxon>
        <taxon>Bacteroidota</taxon>
        <taxon>Flavobacteriia</taxon>
        <taxon>Flavobacteriales</taxon>
        <taxon>Flavobacteriaceae</taxon>
        <taxon>Maribacter</taxon>
    </lineage>
</organism>
<accession>A0ABU7IFN9</accession>
<feature type="domain" description="Glycoside hydrolase family 65 C-terminal" evidence="1">
    <location>
        <begin position="10"/>
        <end position="52"/>
    </location>
</feature>
<dbReference type="Gene3D" id="2.60.420.10">
    <property type="entry name" value="Maltose phosphorylase, domain 3"/>
    <property type="match status" value="1"/>
</dbReference>
<dbReference type="GO" id="GO:0016787">
    <property type="term" value="F:hydrolase activity"/>
    <property type="evidence" value="ECO:0007669"/>
    <property type="project" value="UniProtKB-KW"/>
</dbReference>
<dbReference type="Pfam" id="PF03633">
    <property type="entry name" value="Glyco_hydro_65C"/>
    <property type="match status" value="1"/>
</dbReference>
<proteinExistence type="predicted"/>
<dbReference type="EMBL" id="JAZDDF010000001">
    <property type="protein sequence ID" value="MEE1971745.1"/>
    <property type="molecule type" value="Genomic_DNA"/>
</dbReference>
<dbReference type="InterPro" id="IPR005194">
    <property type="entry name" value="Glyco_hydro_65_C"/>
</dbReference>
<dbReference type="Proteomes" id="UP001343698">
    <property type="component" value="Unassembled WGS sequence"/>
</dbReference>
<protein>
    <submittedName>
        <fullName evidence="2">Glycosyl hydrolase family 65 protein</fullName>
    </submittedName>
</protein>
<keyword evidence="3" id="KW-1185">Reference proteome</keyword>
<keyword evidence="2" id="KW-0378">Hydrolase</keyword>
<evidence type="ECO:0000313" key="3">
    <source>
        <dbReference type="Proteomes" id="UP001343698"/>
    </source>
</evidence>
<comment type="caution">
    <text evidence="2">The sequence shown here is derived from an EMBL/GenBank/DDBJ whole genome shotgun (WGS) entry which is preliminary data.</text>
</comment>
<dbReference type="RefSeq" id="WP_272636163.1">
    <property type="nucleotide sequence ID" value="NZ_JBNZAW010000001.1"/>
</dbReference>